<name>A0A428Q7Z9_9HYPO</name>
<keyword evidence="2" id="KW-0521">NADP</keyword>
<comment type="caution">
    <text evidence="4">The sequence shown here is derived from an EMBL/GenBank/DDBJ whole genome shotgun (WGS) entry which is preliminary data.</text>
</comment>
<sequence length="177" mass="18252">MSPFSIAGKRVVATGGARGIGASVCRALVQARANVAIFDVLDTVGEPLATSLSQDGPGQAFYQSVDVSNRAAVFSAMDSAAVKLSGLDSVVNCAALERHVPIEELAEKDLTPILDVNVKGAFFLAQAAFPHLKAHGGVLLNFGSDGGLTRSPGISAYSASKGAIHSLTRMLALEWGK</sequence>
<dbReference type="PANTHER" id="PTHR43669">
    <property type="entry name" value="5-KETO-D-GLUCONATE 5-REDUCTASE"/>
    <property type="match status" value="1"/>
</dbReference>
<dbReference type="Proteomes" id="UP000288168">
    <property type="component" value="Unassembled WGS sequence"/>
</dbReference>
<dbReference type="InterPro" id="IPR020904">
    <property type="entry name" value="Sc_DH/Rdtase_CS"/>
</dbReference>
<evidence type="ECO:0000256" key="1">
    <source>
        <dbReference type="ARBA" id="ARBA00006484"/>
    </source>
</evidence>
<evidence type="ECO:0000256" key="3">
    <source>
        <dbReference type="ARBA" id="ARBA00023002"/>
    </source>
</evidence>
<evidence type="ECO:0000256" key="2">
    <source>
        <dbReference type="ARBA" id="ARBA00022857"/>
    </source>
</evidence>
<reference evidence="4 5" key="1">
    <citation type="submission" date="2017-06" db="EMBL/GenBank/DDBJ databases">
        <title>Comparative genomic analysis of Ambrosia Fusariam Clade fungi.</title>
        <authorList>
            <person name="Stajich J.E."/>
            <person name="Carrillo J."/>
            <person name="Kijimoto T."/>
            <person name="Eskalen A."/>
            <person name="O'Donnell K."/>
            <person name="Kasson M."/>
        </authorList>
    </citation>
    <scope>NUCLEOTIDE SEQUENCE [LARGE SCALE GENOMIC DNA]</scope>
    <source>
        <strain evidence="4 5">NRRL62584</strain>
    </source>
</reference>
<dbReference type="PRINTS" id="PR00081">
    <property type="entry name" value="GDHRDH"/>
</dbReference>
<gene>
    <name evidence="4" type="ORF">CEP54_006264</name>
</gene>
<accession>A0A428Q7Z9</accession>
<comment type="similarity">
    <text evidence="1">Belongs to the short-chain dehydrogenases/reductases (SDR) family.</text>
</comment>
<dbReference type="Pfam" id="PF00106">
    <property type="entry name" value="adh_short"/>
    <property type="match status" value="1"/>
</dbReference>
<evidence type="ECO:0000313" key="4">
    <source>
        <dbReference type="EMBL" id="RSL61427.1"/>
    </source>
</evidence>
<dbReference type="AlphaFoldDB" id="A0A428Q7Z9"/>
<dbReference type="STRING" id="1325734.A0A428Q7Z9"/>
<dbReference type="InterPro" id="IPR036291">
    <property type="entry name" value="NAD(P)-bd_dom_sf"/>
</dbReference>
<keyword evidence="3" id="KW-0560">Oxidoreductase</keyword>
<dbReference type="PRINTS" id="PR00080">
    <property type="entry name" value="SDRFAMILY"/>
</dbReference>
<dbReference type="InterPro" id="IPR002347">
    <property type="entry name" value="SDR_fam"/>
</dbReference>
<dbReference type="SUPFAM" id="SSF51735">
    <property type="entry name" value="NAD(P)-binding Rossmann-fold domains"/>
    <property type="match status" value="1"/>
</dbReference>
<organism evidence="4 5">
    <name type="scientific">Fusarium duplospermum</name>
    <dbReference type="NCBI Taxonomy" id="1325734"/>
    <lineage>
        <taxon>Eukaryota</taxon>
        <taxon>Fungi</taxon>
        <taxon>Dikarya</taxon>
        <taxon>Ascomycota</taxon>
        <taxon>Pezizomycotina</taxon>
        <taxon>Sordariomycetes</taxon>
        <taxon>Hypocreomycetidae</taxon>
        <taxon>Hypocreales</taxon>
        <taxon>Nectriaceae</taxon>
        <taxon>Fusarium</taxon>
        <taxon>Fusarium solani species complex</taxon>
    </lineage>
</organism>
<dbReference type="PANTHER" id="PTHR43669:SF3">
    <property type="entry name" value="ALCOHOL DEHYDROGENASE, PUTATIVE (AFU_ORTHOLOGUE AFUA_3G03445)-RELATED"/>
    <property type="match status" value="1"/>
</dbReference>
<dbReference type="OrthoDB" id="47007at2759"/>
<dbReference type="EMBL" id="NKCI01000051">
    <property type="protein sequence ID" value="RSL61427.1"/>
    <property type="molecule type" value="Genomic_DNA"/>
</dbReference>
<dbReference type="CDD" id="cd05233">
    <property type="entry name" value="SDR_c"/>
    <property type="match status" value="1"/>
</dbReference>
<proteinExistence type="inferred from homology"/>
<keyword evidence="5" id="KW-1185">Reference proteome</keyword>
<dbReference type="Gene3D" id="3.40.50.720">
    <property type="entry name" value="NAD(P)-binding Rossmann-like Domain"/>
    <property type="match status" value="1"/>
</dbReference>
<dbReference type="GO" id="GO:0016491">
    <property type="term" value="F:oxidoreductase activity"/>
    <property type="evidence" value="ECO:0007669"/>
    <property type="project" value="UniProtKB-KW"/>
</dbReference>
<dbReference type="PROSITE" id="PS00061">
    <property type="entry name" value="ADH_SHORT"/>
    <property type="match status" value="1"/>
</dbReference>
<protein>
    <submittedName>
        <fullName evidence="4">Uncharacterized protein</fullName>
    </submittedName>
</protein>
<evidence type="ECO:0000313" key="5">
    <source>
        <dbReference type="Proteomes" id="UP000288168"/>
    </source>
</evidence>